<dbReference type="AlphaFoldDB" id="A0A839ZXD5"/>
<evidence type="ECO:0000313" key="1">
    <source>
        <dbReference type="EMBL" id="MBB3889950.1"/>
    </source>
</evidence>
<evidence type="ECO:0000313" key="2">
    <source>
        <dbReference type="Proteomes" id="UP000530564"/>
    </source>
</evidence>
<dbReference type="EMBL" id="JACIDK010000001">
    <property type="protein sequence ID" value="MBB3889950.1"/>
    <property type="molecule type" value="Genomic_DNA"/>
</dbReference>
<organism evidence="1 2">
    <name type="scientific">Phenylobacterium haematophilum</name>
    <dbReference type="NCBI Taxonomy" id="98513"/>
    <lineage>
        <taxon>Bacteria</taxon>
        <taxon>Pseudomonadati</taxon>
        <taxon>Pseudomonadota</taxon>
        <taxon>Alphaproteobacteria</taxon>
        <taxon>Caulobacterales</taxon>
        <taxon>Caulobacteraceae</taxon>
        <taxon>Phenylobacterium</taxon>
    </lineage>
</organism>
<gene>
    <name evidence="1" type="ORF">GGQ61_000647</name>
</gene>
<dbReference type="Gene3D" id="3.40.50.1820">
    <property type="entry name" value="alpha/beta hydrolase"/>
    <property type="match status" value="1"/>
</dbReference>
<evidence type="ECO:0008006" key="3">
    <source>
        <dbReference type="Google" id="ProtNLM"/>
    </source>
</evidence>
<dbReference type="Proteomes" id="UP000530564">
    <property type="component" value="Unassembled WGS sequence"/>
</dbReference>
<protein>
    <recommendedName>
        <fullName evidence="3">Alpha/beta hydrolase</fullName>
    </recommendedName>
</protein>
<dbReference type="RefSeq" id="WP_183769866.1">
    <property type="nucleotide sequence ID" value="NZ_JACIDK010000001.1"/>
</dbReference>
<dbReference type="SUPFAM" id="SSF53474">
    <property type="entry name" value="alpha/beta-Hydrolases"/>
    <property type="match status" value="1"/>
</dbReference>
<reference evidence="1 2" key="1">
    <citation type="submission" date="2020-08" db="EMBL/GenBank/DDBJ databases">
        <title>Genomic Encyclopedia of Type Strains, Phase IV (KMG-IV): sequencing the most valuable type-strain genomes for metagenomic binning, comparative biology and taxonomic classification.</title>
        <authorList>
            <person name="Goeker M."/>
        </authorList>
    </citation>
    <scope>NUCLEOTIDE SEQUENCE [LARGE SCALE GENOMIC DNA]</scope>
    <source>
        <strain evidence="1 2">DSM 21793</strain>
    </source>
</reference>
<comment type="caution">
    <text evidence="1">The sequence shown here is derived from an EMBL/GenBank/DDBJ whole genome shotgun (WGS) entry which is preliminary data.</text>
</comment>
<keyword evidence="2" id="KW-1185">Reference proteome</keyword>
<sequence>MRFILLHSPLTGAAAWGPVAAELAARGIEATRPVIPPMAALAAPHYESAARAVAAQVLSQGGPFVLAVHSAAGGLAPSVVAAGKRQIRGVLYVDAIPPHPGRCWFETASDGLVASLKAKAEDGIVPAWDQWFPPGALESLLPEGALRERFIGELCPTPLAWFEESAPQTDLPNDVGWGFLRLSKAYEREAGEARRLGWPTLRRDLHHLSMATHPKEVANAMLALTRLLGLKAGA</sequence>
<name>A0A839ZXD5_9CAUL</name>
<accession>A0A839ZXD5</accession>
<proteinExistence type="predicted"/>
<dbReference type="InterPro" id="IPR029058">
    <property type="entry name" value="AB_hydrolase_fold"/>
</dbReference>